<proteinExistence type="predicted"/>
<dbReference type="InterPro" id="IPR006575">
    <property type="entry name" value="RWD_dom"/>
</dbReference>
<accession>A0ABP1RC17</accession>
<protein>
    <recommendedName>
        <fullName evidence="3">RWD domain-containing protein</fullName>
    </recommendedName>
</protein>
<comment type="caution">
    <text evidence="4">The sequence shown here is derived from an EMBL/GenBank/DDBJ whole genome shotgun (WGS) entry which is preliminary data.</text>
</comment>
<organism evidence="4 5">
    <name type="scientific">Orchesella dallaii</name>
    <dbReference type="NCBI Taxonomy" id="48710"/>
    <lineage>
        <taxon>Eukaryota</taxon>
        <taxon>Metazoa</taxon>
        <taxon>Ecdysozoa</taxon>
        <taxon>Arthropoda</taxon>
        <taxon>Hexapoda</taxon>
        <taxon>Collembola</taxon>
        <taxon>Entomobryomorpha</taxon>
        <taxon>Entomobryoidea</taxon>
        <taxon>Orchesellidae</taxon>
        <taxon>Orchesellinae</taxon>
        <taxon>Orchesella</taxon>
    </lineage>
</organism>
<sequence length="237" mass="27375">MDYAEEQRSELEALEAIYPSEYTILSDDPISFTIITRTAEFEDTGEGFTALLKFTFTSKYPEEVPEMEVVPSEEDDLTNLEPEECEDLVQVLTEQAEENTGMAMIFTLVSAALEWLNERWDASLNEKEAAEERKRLQEEEEEQKRFEGTRVTIQTFIEWKTKFDAEMSILKRKEVDSKEKDTSNKKLTGRELFMCDKTLNDSDLTFDDGDDAVPIDESLFEDMEDLDIGGDEEDDED</sequence>
<dbReference type="PROSITE" id="PS50908">
    <property type="entry name" value="RWD"/>
    <property type="match status" value="1"/>
</dbReference>
<dbReference type="Pfam" id="PF05773">
    <property type="entry name" value="RWD"/>
    <property type="match status" value="1"/>
</dbReference>
<feature type="region of interest" description="Disordered" evidence="2">
    <location>
        <begin position="200"/>
        <end position="237"/>
    </location>
</feature>
<keyword evidence="1" id="KW-0175">Coiled coil</keyword>
<feature type="coiled-coil region" evidence="1">
    <location>
        <begin position="122"/>
        <end position="149"/>
    </location>
</feature>
<reference evidence="4 5" key="1">
    <citation type="submission" date="2024-08" db="EMBL/GenBank/DDBJ databases">
        <authorList>
            <person name="Cucini C."/>
            <person name="Frati F."/>
        </authorList>
    </citation>
    <scope>NUCLEOTIDE SEQUENCE [LARGE SCALE GENOMIC DNA]</scope>
</reference>
<dbReference type="InterPro" id="IPR040213">
    <property type="entry name" value="GIR2-like"/>
</dbReference>
<feature type="domain" description="RWD" evidence="3">
    <location>
        <begin position="9"/>
        <end position="119"/>
    </location>
</feature>
<evidence type="ECO:0000256" key="1">
    <source>
        <dbReference type="SAM" id="Coils"/>
    </source>
</evidence>
<dbReference type="SMART" id="SM00591">
    <property type="entry name" value="RWD"/>
    <property type="match status" value="1"/>
</dbReference>
<dbReference type="EMBL" id="CAXLJM020000069">
    <property type="protein sequence ID" value="CAL8125898.1"/>
    <property type="molecule type" value="Genomic_DNA"/>
</dbReference>
<dbReference type="InterPro" id="IPR016135">
    <property type="entry name" value="UBQ-conjugating_enzyme/RWD"/>
</dbReference>
<dbReference type="SUPFAM" id="SSF54495">
    <property type="entry name" value="UBC-like"/>
    <property type="match status" value="1"/>
</dbReference>
<dbReference type="Gene3D" id="3.10.110.10">
    <property type="entry name" value="Ubiquitin Conjugating Enzyme"/>
    <property type="match status" value="1"/>
</dbReference>
<feature type="compositionally biased region" description="Acidic residues" evidence="2">
    <location>
        <begin position="204"/>
        <end position="237"/>
    </location>
</feature>
<dbReference type="Proteomes" id="UP001642540">
    <property type="component" value="Unassembled WGS sequence"/>
</dbReference>
<dbReference type="PANTHER" id="PTHR12292">
    <property type="entry name" value="RWD DOMAIN-CONTAINING PROTEIN"/>
    <property type="match status" value="1"/>
</dbReference>
<keyword evidence="5" id="KW-1185">Reference proteome</keyword>
<name>A0ABP1RC17_9HEXA</name>
<evidence type="ECO:0000259" key="3">
    <source>
        <dbReference type="PROSITE" id="PS50908"/>
    </source>
</evidence>
<evidence type="ECO:0000256" key="2">
    <source>
        <dbReference type="SAM" id="MobiDB-lite"/>
    </source>
</evidence>
<dbReference type="Pfam" id="PF16543">
    <property type="entry name" value="DFRP_C"/>
    <property type="match status" value="1"/>
</dbReference>
<dbReference type="InterPro" id="IPR032378">
    <property type="entry name" value="ZC3H15/TMA46_C"/>
</dbReference>
<evidence type="ECO:0000313" key="4">
    <source>
        <dbReference type="EMBL" id="CAL8125898.1"/>
    </source>
</evidence>
<evidence type="ECO:0000313" key="5">
    <source>
        <dbReference type="Proteomes" id="UP001642540"/>
    </source>
</evidence>
<dbReference type="CDD" id="cd23816">
    <property type="entry name" value="RWD_RWDD1"/>
    <property type="match status" value="1"/>
</dbReference>
<gene>
    <name evidence="4" type="ORF">ODALV1_LOCUS21177</name>
</gene>